<proteinExistence type="inferred from homology"/>
<comment type="subcellular location">
    <subcellularLocation>
        <location evidence="1">Secreted</location>
    </subcellularLocation>
</comment>
<comment type="caution">
    <text evidence="8">The sequence shown here is derived from an EMBL/GenBank/DDBJ whole genome shotgun (WGS) entry which is preliminary data.</text>
</comment>
<evidence type="ECO:0008006" key="10">
    <source>
        <dbReference type="Google" id="ProtNLM"/>
    </source>
</evidence>
<dbReference type="EMBL" id="QUSY01000410">
    <property type="protein sequence ID" value="RHY29654.1"/>
    <property type="molecule type" value="Genomic_DNA"/>
</dbReference>
<keyword evidence="6" id="KW-0812">Transmembrane</keyword>
<accession>A0A418AVY9</accession>
<dbReference type="VEuPathDB" id="FungiDB:H310_03475"/>
<keyword evidence="6" id="KW-1133">Transmembrane helix</keyword>
<protein>
    <recommendedName>
        <fullName evidence="10">Secreted protein</fullName>
    </recommendedName>
</protein>
<dbReference type="InterPro" id="IPR036470">
    <property type="entry name" value="Elicitin_sf"/>
</dbReference>
<evidence type="ECO:0000256" key="5">
    <source>
        <dbReference type="ARBA" id="ARBA00023157"/>
    </source>
</evidence>
<evidence type="ECO:0000256" key="6">
    <source>
        <dbReference type="SAM" id="Phobius"/>
    </source>
</evidence>
<keyword evidence="4" id="KW-0928">Hypersensitive response elicitation</keyword>
<dbReference type="GO" id="GO:0005576">
    <property type="term" value="C:extracellular region"/>
    <property type="evidence" value="ECO:0007669"/>
    <property type="project" value="UniProtKB-SubCell"/>
</dbReference>
<evidence type="ECO:0000256" key="4">
    <source>
        <dbReference type="ARBA" id="ARBA00022978"/>
    </source>
</evidence>
<dbReference type="InterPro" id="IPR002200">
    <property type="entry name" value="Elicitin"/>
</dbReference>
<evidence type="ECO:0000256" key="7">
    <source>
        <dbReference type="SAM" id="SignalP"/>
    </source>
</evidence>
<reference evidence="8 9" key="1">
    <citation type="submission" date="2018-08" db="EMBL/GenBank/DDBJ databases">
        <title>Aphanomyces genome sequencing and annotation.</title>
        <authorList>
            <person name="Minardi D."/>
            <person name="Oidtmann B."/>
            <person name="Van Der Giezen M."/>
            <person name="Studholme D.J."/>
        </authorList>
    </citation>
    <scope>NUCLEOTIDE SEQUENCE [LARGE SCALE GENOMIC DNA]</scope>
    <source>
        <strain evidence="8 9">NJM0002</strain>
    </source>
</reference>
<dbReference type="GO" id="GO:0052040">
    <property type="term" value="P:symbiont-mediated perturbation of host programmed cell death"/>
    <property type="evidence" value="ECO:0007669"/>
    <property type="project" value="UniProtKB-KW"/>
</dbReference>
<evidence type="ECO:0000256" key="2">
    <source>
        <dbReference type="ARBA" id="ARBA00009544"/>
    </source>
</evidence>
<organism evidence="8 9">
    <name type="scientific">Aphanomyces invadans</name>
    <dbReference type="NCBI Taxonomy" id="157072"/>
    <lineage>
        <taxon>Eukaryota</taxon>
        <taxon>Sar</taxon>
        <taxon>Stramenopiles</taxon>
        <taxon>Oomycota</taxon>
        <taxon>Saprolegniomycetes</taxon>
        <taxon>Saprolegniales</taxon>
        <taxon>Verrucalvaceae</taxon>
        <taxon>Aphanomyces</taxon>
    </lineage>
</organism>
<dbReference type="Pfam" id="PF00964">
    <property type="entry name" value="Elicitin"/>
    <property type="match status" value="1"/>
</dbReference>
<keyword evidence="3" id="KW-0964">Secreted</keyword>
<evidence type="ECO:0000313" key="9">
    <source>
        <dbReference type="Proteomes" id="UP000285060"/>
    </source>
</evidence>
<name>A0A418AVY9_9STRA</name>
<evidence type="ECO:0000313" key="8">
    <source>
        <dbReference type="EMBL" id="RHY29654.1"/>
    </source>
</evidence>
<dbReference type="AlphaFoldDB" id="A0A418AVY9"/>
<evidence type="ECO:0000256" key="3">
    <source>
        <dbReference type="ARBA" id="ARBA00022525"/>
    </source>
</evidence>
<dbReference type="Proteomes" id="UP000285060">
    <property type="component" value="Unassembled WGS sequence"/>
</dbReference>
<sequence length="279" mass="29417">MKCIAFVAAIASVASAAAPLPRCVEANYLGVANMTQASPFFATCASDANITPDQLAAKVIPSAEQGDKFIASTNCQSLFKDVQTLSAQQGCLELSVVQSVTWSMVVSAVKVAVYPTVPNTCDLAAIQKSALTLVSKFSVLMCLPSTGVNLAKLTEIPPVAKLENARKNSRCKDAYGEVQKLIKGFPHCSLTNASATSPGLDIHAFETLSFDSALDILELASTFQTQFVPHTATSQMLAGSSDQHNLAVVVFLSMMAGAAVALVAVFTYQARTRNNYAPI</sequence>
<keyword evidence="9" id="KW-1185">Reference proteome</keyword>
<keyword evidence="5" id="KW-1015">Disulfide bond</keyword>
<feature type="chain" id="PRO_5019137821" description="Secreted protein" evidence="7">
    <location>
        <begin position="17"/>
        <end position="279"/>
    </location>
</feature>
<comment type="similarity">
    <text evidence="2">Belongs to the elicitin family.</text>
</comment>
<gene>
    <name evidence="8" type="ORF">DYB32_004982</name>
</gene>
<keyword evidence="7" id="KW-0732">Signal</keyword>
<feature type="signal peptide" evidence="7">
    <location>
        <begin position="1"/>
        <end position="16"/>
    </location>
</feature>
<feature type="transmembrane region" description="Helical" evidence="6">
    <location>
        <begin position="246"/>
        <end position="268"/>
    </location>
</feature>
<evidence type="ECO:0000256" key="1">
    <source>
        <dbReference type="ARBA" id="ARBA00004613"/>
    </source>
</evidence>
<dbReference type="Gene3D" id="1.10.239.10">
    <property type="entry name" value="Elicitin domain"/>
    <property type="match status" value="1"/>
</dbReference>
<keyword evidence="6" id="KW-0472">Membrane</keyword>